<dbReference type="InParanoid" id="A0A2H3CIY5"/>
<dbReference type="EMBL" id="KZ293724">
    <property type="protein sequence ID" value="PBK81840.1"/>
    <property type="molecule type" value="Genomic_DNA"/>
</dbReference>
<dbReference type="AlphaFoldDB" id="A0A2H3CIY5"/>
<accession>A0A2H3CIY5</accession>
<protein>
    <submittedName>
        <fullName evidence="1">Uncharacterized protein</fullName>
    </submittedName>
</protein>
<gene>
    <name evidence="1" type="ORF">ARMGADRAFT_771165</name>
</gene>
<organism evidence="1 2">
    <name type="scientific">Armillaria gallica</name>
    <name type="common">Bulbous honey fungus</name>
    <name type="synonym">Armillaria bulbosa</name>
    <dbReference type="NCBI Taxonomy" id="47427"/>
    <lineage>
        <taxon>Eukaryota</taxon>
        <taxon>Fungi</taxon>
        <taxon>Dikarya</taxon>
        <taxon>Basidiomycota</taxon>
        <taxon>Agaricomycotina</taxon>
        <taxon>Agaricomycetes</taxon>
        <taxon>Agaricomycetidae</taxon>
        <taxon>Agaricales</taxon>
        <taxon>Marasmiineae</taxon>
        <taxon>Physalacriaceae</taxon>
        <taxon>Armillaria</taxon>
    </lineage>
</organism>
<dbReference type="OMA" id="HAGASIC"/>
<dbReference type="Proteomes" id="UP000217790">
    <property type="component" value="Unassembled WGS sequence"/>
</dbReference>
<keyword evidence="2" id="KW-1185">Reference proteome</keyword>
<sequence length="109" mass="12281">MVFSPSPLVHAGASICTLIEDVASYGGIRWLDYHASHVDTRYTLACTPKYNSEEGTAFRHLRMVCGPKIPASFIQFAHFGVFHCGKKDILKRPRFMQPIQCMIAGDHKR</sequence>
<evidence type="ECO:0000313" key="2">
    <source>
        <dbReference type="Proteomes" id="UP000217790"/>
    </source>
</evidence>
<reference evidence="2" key="1">
    <citation type="journal article" date="2017" name="Nat. Ecol. Evol.">
        <title>Genome expansion and lineage-specific genetic innovations in the forest pathogenic fungi Armillaria.</title>
        <authorList>
            <person name="Sipos G."/>
            <person name="Prasanna A.N."/>
            <person name="Walter M.C."/>
            <person name="O'Connor E."/>
            <person name="Balint B."/>
            <person name="Krizsan K."/>
            <person name="Kiss B."/>
            <person name="Hess J."/>
            <person name="Varga T."/>
            <person name="Slot J."/>
            <person name="Riley R."/>
            <person name="Boka B."/>
            <person name="Rigling D."/>
            <person name="Barry K."/>
            <person name="Lee J."/>
            <person name="Mihaltcheva S."/>
            <person name="LaButti K."/>
            <person name="Lipzen A."/>
            <person name="Waldron R."/>
            <person name="Moloney N.M."/>
            <person name="Sperisen C."/>
            <person name="Kredics L."/>
            <person name="Vagvoelgyi C."/>
            <person name="Patrignani A."/>
            <person name="Fitzpatrick D."/>
            <person name="Nagy I."/>
            <person name="Doyle S."/>
            <person name="Anderson J.B."/>
            <person name="Grigoriev I.V."/>
            <person name="Gueldener U."/>
            <person name="Muensterkoetter M."/>
            <person name="Nagy L.G."/>
        </authorList>
    </citation>
    <scope>NUCLEOTIDE SEQUENCE [LARGE SCALE GENOMIC DNA]</scope>
    <source>
        <strain evidence="2">Ar21-2</strain>
    </source>
</reference>
<name>A0A2H3CIY5_ARMGA</name>
<proteinExistence type="predicted"/>
<evidence type="ECO:0000313" key="1">
    <source>
        <dbReference type="EMBL" id="PBK81840.1"/>
    </source>
</evidence>